<keyword evidence="2" id="KW-1185">Reference proteome</keyword>
<dbReference type="Proteomes" id="UP001595476">
    <property type="component" value="Unassembled WGS sequence"/>
</dbReference>
<dbReference type="PANTHER" id="PTHR43068">
    <property type="entry name" value="SLR1854 PROTEIN"/>
    <property type="match status" value="1"/>
</dbReference>
<reference evidence="2" key="1">
    <citation type="journal article" date="2019" name="Int. J. Syst. Evol. Microbiol.">
        <title>The Global Catalogue of Microorganisms (GCM) 10K type strain sequencing project: providing services to taxonomists for standard genome sequencing and annotation.</title>
        <authorList>
            <consortium name="The Broad Institute Genomics Platform"/>
            <consortium name="The Broad Institute Genome Sequencing Center for Infectious Disease"/>
            <person name="Wu L."/>
            <person name="Ma J."/>
        </authorList>
    </citation>
    <scope>NUCLEOTIDE SEQUENCE [LARGE SCALE GENOMIC DNA]</scope>
    <source>
        <strain evidence="2">KCTC 52438</strain>
    </source>
</reference>
<gene>
    <name evidence="1" type="ORF">ACFOEK_14685</name>
</gene>
<dbReference type="InterPro" id="IPR032633">
    <property type="entry name" value="ThiJ-like"/>
</dbReference>
<dbReference type="Gene3D" id="3.40.50.880">
    <property type="match status" value="1"/>
</dbReference>
<dbReference type="Pfam" id="PF17124">
    <property type="entry name" value="ThiJ_like"/>
    <property type="match status" value="1"/>
</dbReference>
<organism evidence="1 2">
    <name type="scientific">Litoribrevibacter euphylliae</name>
    <dbReference type="NCBI Taxonomy" id="1834034"/>
    <lineage>
        <taxon>Bacteria</taxon>
        <taxon>Pseudomonadati</taxon>
        <taxon>Pseudomonadota</taxon>
        <taxon>Gammaproteobacteria</taxon>
        <taxon>Oceanospirillales</taxon>
        <taxon>Oceanospirillaceae</taxon>
        <taxon>Litoribrevibacter</taxon>
    </lineage>
</organism>
<dbReference type="RefSeq" id="WP_386722356.1">
    <property type="nucleotide sequence ID" value="NZ_JBHRSZ010000006.1"/>
</dbReference>
<accession>A0ABV7HEG6</accession>
<dbReference type="EMBL" id="JBHRSZ010000006">
    <property type="protein sequence ID" value="MFC3152279.1"/>
    <property type="molecule type" value="Genomic_DNA"/>
</dbReference>
<keyword evidence="1" id="KW-0315">Glutamine amidotransferase</keyword>
<name>A0ABV7HEG6_9GAMM</name>
<dbReference type="InterPro" id="IPR029062">
    <property type="entry name" value="Class_I_gatase-like"/>
</dbReference>
<dbReference type="PANTHER" id="PTHR43068:SF1">
    <property type="entry name" value="SLR1854 PROTEIN"/>
    <property type="match status" value="1"/>
</dbReference>
<protein>
    <submittedName>
        <fullName evidence="1">Type 1 glutamine amidotransferase domain-containing protein</fullName>
    </submittedName>
</protein>
<proteinExistence type="predicted"/>
<evidence type="ECO:0000313" key="2">
    <source>
        <dbReference type="Proteomes" id="UP001595476"/>
    </source>
</evidence>
<dbReference type="SUPFAM" id="SSF52317">
    <property type="entry name" value="Class I glutamine amidotransferase-like"/>
    <property type="match status" value="1"/>
</dbReference>
<sequence>MPDSDYDPTESAVPWKALIDAGYEVCFATPFGDVAYADKRLTDLGFGVLSSFFMTRKRDLVIYRQMVSSESFNRPLKISDVRIENRNDVEGILVPGGHAQGMKTLLESQHAQTLISDAFKLDIPVAAVCHGVLLIARSIDPETGKSVLYNRKATALPKWMELFA</sequence>
<comment type="caution">
    <text evidence="1">The sequence shown here is derived from an EMBL/GenBank/DDBJ whole genome shotgun (WGS) entry which is preliminary data.</text>
</comment>
<evidence type="ECO:0000313" key="1">
    <source>
        <dbReference type="EMBL" id="MFC3152279.1"/>
    </source>
</evidence>